<dbReference type="STRING" id="1122240.GCA_000620105_02020"/>
<dbReference type="PANTHER" id="PTHR42707">
    <property type="entry name" value="ACYL-COA DEHYDROGENASE"/>
    <property type="match status" value="1"/>
</dbReference>
<dbReference type="Gene3D" id="2.40.110.20">
    <property type="match status" value="1"/>
</dbReference>
<name>A0A2S0PCT9_9NEIS</name>
<dbReference type="Pfam" id="PF02770">
    <property type="entry name" value="Acyl-CoA_dh_M"/>
    <property type="match status" value="1"/>
</dbReference>
<feature type="domain" description="Adaptive response protein AidB N-terminal" evidence="8">
    <location>
        <begin position="9"/>
        <end position="164"/>
    </location>
</feature>
<evidence type="ECO:0000259" key="8">
    <source>
        <dbReference type="Pfam" id="PF18158"/>
    </source>
</evidence>
<evidence type="ECO:0000256" key="4">
    <source>
        <dbReference type="ARBA" id="ARBA00022827"/>
    </source>
</evidence>
<evidence type="ECO:0000256" key="2">
    <source>
        <dbReference type="ARBA" id="ARBA00009347"/>
    </source>
</evidence>
<dbReference type="InterPro" id="IPR009100">
    <property type="entry name" value="AcylCoA_DH/oxidase_NM_dom_sf"/>
</dbReference>
<dbReference type="Pfam" id="PF18158">
    <property type="entry name" value="AidB_N"/>
    <property type="match status" value="1"/>
</dbReference>
<evidence type="ECO:0000256" key="5">
    <source>
        <dbReference type="RuleBase" id="RU362125"/>
    </source>
</evidence>
<evidence type="ECO:0000259" key="7">
    <source>
        <dbReference type="Pfam" id="PF02770"/>
    </source>
</evidence>
<keyword evidence="5" id="KW-0560">Oxidoreductase</keyword>
<feature type="domain" description="Acyl-CoA oxidase/dehydrogenase middle" evidence="7">
    <location>
        <begin position="179"/>
        <end position="280"/>
    </location>
</feature>
<evidence type="ECO:0000256" key="1">
    <source>
        <dbReference type="ARBA" id="ARBA00001974"/>
    </source>
</evidence>
<dbReference type="RefSeq" id="WP_107889815.1">
    <property type="nucleotide sequence ID" value="NZ_CP028519.1"/>
</dbReference>
<gene>
    <name evidence="9" type="ORF">DAI18_14980</name>
</gene>
<dbReference type="EMBL" id="CP028519">
    <property type="protein sequence ID" value="AVY95200.1"/>
    <property type="molecule type" value="Genomic_DNA"/>
</dbReference>
<dbReference type="InterPro" id="IPR041504">
    <property type="entry name" value="AidB_N"/>
</dbReference>
<organism evidence="9 10">
    <name type="scientific">Microvirgula aerodenitrificans</name>
    <dbReference type="NCBI Taxonomy" id="57480"/>
    <lineage>
        <taxon>Bacteria</taxon>
        <taxon>Pseudomonadati</taxon>
        <taxon>Pseudomonadota</taxon>
        <taxon>Betaproteobacteria</taxon>
        <taxon>Neisseriales</taxon>
        <taxon>Aquaspirillaceae</taxon>
        <taxon>Microvirgula</taxon>
    </lineage>
</organism>
<protein>
    <submittedName>
        <fullName evidence="9">DNA alkylation response protein</fullName>
    </submittedName>
</protein>
<dbReference type="AlphaFoldDB" id="A0A2S0PCT9"/>
<dbReference type="Pfam" id="PF00441">
    <property type="entry name" value="Acyl-CoA_dh_1"/>
    <property type="match status" value="1"/>
</dbReference>
<dbReference type="OrthoDB" id="9771038at2"/>
<comment type="similarity">
    <text evidence="2 5">Belongs to the acyl-CoA dehydrogenase family.</text>
</comment>
<evidence type="ECO:0000313" key="9">
    <source>
        <dbReference type="EMBL" id="AVY95200.1"/>
    </source>
</evidence>
<dbReference type="Gene3D" id="1.20.140.10">
    <property type="entry name" value="Butyryl-CoA Dehydrogenase, subunit A, domain 3"/>
    <property type="match status" value="1"/>
</dbReference>
<evidence type="ECO:0000256" key="3">
    <source>
        <dbReference type="ARBA" id="ARBA00022630"/>
    </source>
</evidence>
<dbReference type="GO" id="GO:0003995">
    <property type="term" value="F:acyl-CoA dehydrogenase activity"/>
    <property type="evidence" value="ECO:0007669"/>
    <property type="project" value="InterPro"/>
</dbReference>
<dbReference type="InterPro" id="IPR006089">
    <property type="entry name" value="Acyl-CoA_DH_CS"/>
</dbReference>
<sequence length="560" mass="61446">MSPSRPHDNQVPDLCGYNLYASDPVLRDAVRRAGASDFDQTLRRIGATLGAADILALGDRANRHPPTLQVFDRLGERIDTVTFDPSWHTLLTLLRGEGLHALPWTDPRPGVWAARAAGYFLQGQVESGTLCPATMTFAAIPVLQQDPGLFSRLGPLLLSREHDPRDLPWEQKYAALIGMGLTEKQGGSDVRSNRSWAVPSTAGGRRGAWRLNGHKWFFSAPMCDAHLVVAREDNPRDGPLSCFFVPRWRPDGSRNAVHIQRLKDKLGNRSNASSEVEFHDAWAMPVGEAGRGIPILLEMATHTRLDCVIGSAALIRRALVEVLHHTRHRSAFGRPLREQPLMRNVLIDMALESEAATRLMIRLAAAFEQAAAPEPDPLARAYRRIVTPAAKFWICKRAIELTGEAMEIWGGNGYVEDAPLARLYREAPVNSIWEGSGNVMCLDVLRALQRDPDGAALLLADWSAAFRDDSLLSGCLHTLQALLAQPADVQEAHARRLAQGIILLEQARLLREHAPADVSGLFIASRLGDGGLLAHGRVCGTLALDGLAAGDTRMLDRHWA</sequence>
<dbReference type="Proteomes" id="UP000244173">
    <property type="component" value="Chromosome"/>
</dbReference>
<dbReference type="SUPFAM" id="SSF56645">
    <property type="entry name" value="Acyl-CoA dehydrogenase NM domain-like"/>
    <property type="match status" value="1"/>
</dbReference>
<proteinExistence type="inferred from homology"/>
<evidence type="ECO:0000313" key="10">
    <source>
        <dbReference type="Proteomes" id="UP000244173"/>
    </source>
</evidence>
<keyword evidence="3 5" id="KW-0285">Flavoprotein</keyword>
<reference evidence="9 10" key="1">
    <citation type="submission" date="2018-04" db="EMBL/GenBank/DDBJ databases">
        <title>Denitrifier Microvirgula.</title>
        <authorList>
            <person name="Anderson E."/>
            <person name="Jang J."/>
            <person name="Ishii S."/>
        </authorList>
    </citation>
    <scope>NUCLEOTIDE SEQUENCE [LARGE SCALE GENOMIC DNA]</scope>
    <source>
        <strain evidence="9 10">BE2.4</strain>
    </source>
</reference>
<dbReference type="SUPFAM" id="SSF47203">
    <property type="entry name" value="Acyl-CoA dehydrogenase C-terminal domain-like"/>
    <property type="match status" value="1"/>
</dbReference>
<dbReference type="InterPro" id="IPR052904">
    <property type="entry name" value="Acyl-CoA_dehydrogenase-like"/>
</dbReference>
<dbReference type="InterPro" id="IPR036250">
    <property type="entry name" value="AcylCo_DH-like_C"/>
</dbReference>
<accession>A0A2S0PCT9</accession>
<dbReference type="InterPro" id="IPR006091">
    <property type="entry name" value="Acyl-CoA_Oxase/DH_mid-dom"/>
</dbReference>
<keyword evidence="4 5" id="KW-0274">FAD</keyword>
<dbReference type="Gene3D" id="6.10.250.600">
    <property type="match status" value="1"/>
</dbReference>
<dbReference type="KEGG" id="maer:DAI18_14980"/>
<dbReference type="PANTHER" id="PTHR42707:SF3">
    <property type="entry name" value="ACYL-COA DEHYDROGENASE AIDB-RELATED"/>
    <property type="match status" value="1"/>
</dbReference>
<evidence type="ECO:0000259" key="6">
    <source>
        <dbReference type="Pfam" id="PF00441"/>
    </source>
</evidence>
<feature type="domain" description="Acyl-CoA dehydrogenase/oxidase C-terminal" evidence="6">
    <location>
        <begin position="290"/>
        <end position="448"/>
    </location>
</feature>
<comment type="cofactor">
    <cofactor evidence="1 5">
        <name>FAD</name>
        <dbReference type="ChEBI" id="CHEBI:57692"/>
    </cofactor>
</comment>
<dbReference type="InterPro" id="IPR009075">
    <property type="entry name" value="AcylCo_DH/oxidase_C"/>
</dbReference>
<keyword evidence="10" id="KW-1185">Reference proteome</keyword>
<dbReference type="PROSITE" id="PS00073">
    <property type="entry name" value="ACYL_COA_DH_2"/>
    <property type="match status" value="1"/>
</dbReference>